<dbReference type="EMBL" id="BSXT01000085">
    <property type="protein sequence ID" value="GMF17071.1"/>
    <property type="molecule type" value="Genomic_DNA"/>
</dbReference>
<dbReference type="AlphaFoldDB" id="A0A9W6TP65"/>
<organism evidence="1 2">
    <name type="scientific">Phytophthora fragariaefolia</name>
    <dbReference type="NCBI Taxonomy" id="1490495"/>
    <lineage>
        <taxon>Eukaryota</taxon>
        <taxon>Sar</taxon>
        <taxon>Stramenopiles</taxon>
        <taxon>Oomycota</taxon>
        <taxon>Peronosporomycetes</taxon>
        <taxon>Peronosporales</taxon>
        <taxon>Peronosporaceae</taxon>
        <taxon>Phytophthora</taxon>
    </lineage>
</organism>
<evidence type="ECO:0000313" key="2">
    <source>
        <dbReference type="Proteomes" id="UP001165121"/>
    </source>
</evidence>
<keyword evidence="2" id="KW-1185">Reference proteome</keyword>
<proteinExistence type="predicted"/>
<gene>
    <name evidence="1" type="ORF">Pfra01_000106200</name>
</gene>
<comment type="caution">
    <text evidence="1">The sequence shown here is derived from an EMBL/GenBank/DDBJ whole genome shotgun (WGS) entry which is preliminary data.</text>
</comment>
<evidence type="ECO:0000313" key="1">
    <source>
        <dbReference type="EMBL" id="GMF17071.1"/>
    </source>
</evidence>
<protein>
    <submittedName>
        <fullName evidence="1">Unnamed protein product</fullName>
    </submittedName>
</protein>
<dbReference type="Proteomes" id="UP001165121">
    <property type="component" value="Unassembled WGS sequence"/>
</dbReference>
<name>A0A9W6TP65_9STRA</name>
<dbReference type="OrthoDB" id="165010at2759"/>
<reference evidence="1" key="1">
    <citation type="submission" date="2023-04" db="EMBL/GenBank/DDBJ databases">
        <title>Phytophthora fragariaefolia NBRC 109709.</title>
        <authorList>
            <person name="Ichikawa N."/>
            <person name="Sato H."/>
            <person name="Tonouchi N."/>
        </authorList>
    </citation>
    <scope>NUCLEOTIDE SEQUENCE</scope>
    <source>
        <strain evidence="1">NBRC 109709</strain>
    </source>
</reference>
<sequence>MTDIPCFMDRGNADIAAGSTLGLQLHFCTRHIVDNVKKNFKGRLTAGLDWQLYKIQRSKCEKHYESQLVEFGANNKDIGSYFRQIPSANWVRYPLLDPNMLYGWRTTNFVESANGRAIPARELHPSGFFIHYMESIMETKFERWDEAQAWIAEGKVITKYAADEYEVERKIQDFCLCR</sequence>
<accession>A0A9W6TP65</accession>